<gene>
    <name evidence="1" type="ORF">B7C42_05090</name>
</gene>
<sequence length="66" mass="7160">MELSTDYLIVVMAHSAPTRPLTVERAHQVMQLHTDCSTDGCGIKQAAFDALVTAGHIVPDSCRHRG</sequence>
<protein>
    <submittedName>
        <fullName evidence="1">Uncharacterized protein</fullName>
    </submittedName>
</protein>
<organism evidence="1 2">
    <name type="scientific">Nocardia cerradoensis</name>
    <dbReference type="NCBI Taxonomy" id="85688"/>
    <lineage>
        <taxon>Bacteria</taxon>
        <taxon>Bacillati</taxon>
        <taxon>Actinomycetota</taxon>
        <taxon>Actinomycetes</taxon>
        <taxon>Mycobacteriales</taxon>
        <taxon>Nocardiaceae</taxon>
        <taxon>Nocardia</taxon>
    </lineage>
</organism>
<comment type="caution">
    <text evidence="1">The sequence shown here is derived from an EMBL/GenBank/DDBJ whole genome shotgun (WGS) entry which is preliminary data.</text>
</comment>
<dbReference type="EMBL" id="NGAF01000012">
    <property type="protein sequence ID" value="OXR42752.1"/>
    <property type="molecule type" value="Genomic_DNA"/>
</dbReference>
<reference evidence="1 2" key="1">
    <citation type="submission" date="2017-07" db="EMBL/GenBank/DDBJ databases">
        <title>First draft Genome Sequence of Nocardia cerradoensis isolated from human infection.</title>
        <authorList>
            <person name="Carrasco G."/>
        </authorList>
    </citation>
    <scope>NUCLEOTIDE SEQUENCE [LARGE SCALE GENOMIC DNA]</scope>
    <source>
        <strain evidence="1 2">CNM20130759</strain>
    </source>
</reference>
<accession>A0A231H1N9</accession>
<evidence type="ECO:0000313" key="1">
    <source>
        <dbReference type="EMBL" id="OXR42752.1"/>
    </source>
</evidence>
<dbReference type="Proteomes" id="UP000215506">
    <property type="component" value="Unassembled WGS sequence"/>
</dbReference>
<evidence type="ECO:0000313" key="2">
    <source>
        <dbReference type="Proteomes" id="UP000215506"/>
    </source>
</evidence>
<proteinExistence type="predicted"/>
<keyword evidence="2" id="KW-1185">Reference proteome</keyword>
<name>A0A231H1N9_9NOCA</name>
<dbReference type="AlphaFoldDB" id="A0A231H1N9"/>
<dbReference type="RefSeq" id="WP_062963520.1">
    <property type="nucleotide sequence ID" value="NZ_JAAXOR010000002.1"/>
</dbReference>